<feature type="domain" description="HTH marR-type" evidence="2">
    <location>
        <begin position="6"/>
        <end position="148"/>
    </location>
</feature>
<dbReference type="SMART" id="SM00347">
    <property type="entry name" value="HTH_MARR"/>
    <property type="match status" value="1"/>
</dbReference>
<proteinExistence type="predicted"/>
<sequence>MNKEEKQGIARNLLTLFPMMNKKLFPPSRSRQDNDLSITLFFILKTLEDFGDLTSTEVAKKLSIQKSNLTPLVQKLEDSRFVIRYSSAQDRRVKYMSLTEEGFRYLERSSFHLEEEVQKKLGDLQDEDLKKLDDSVLQLQTILAKLEQKR</sequence>
<dbReference type="GO" id="GO:0006950">
    <property type="term" value="P:response to stress"/>
    <property type="evidence" value="ECO:0007669"/>
    <property type="project" value="TreeGrafter"/>
</dbReference>
<organism evidence="3 4">
    <name type="scientific">Salibacterium halotolerans</name>
    <dbReference type="NCBI Taxonomy" id="1884432"/>
    <lineage>
        <taxon>Bacteria</taxon>
        <taxon>Bacillati</taxon>
        <taxon>Bacillota</taxon>
        <taxon>Bacilli</taxon>
        <taxon>Bacillales</taxon>
        <taxon>Bacillaceae</taxon>
    </lineage>
</organism>
<dbReference type="GO" id="GO:0003700">
    <property type="term" value="F:DNA-binding transcription factor activity"/>
    <property type="evidence" value="ECO:0007669"/>
    <property type="project" value="InterPro"/>
</dbReference>
<dbReference type="PROSITE" id="PS50995">
    <property type="entry name" value="HTH_MARR_2"/>
    <property type="match status" value="1"/>
</dbReference>
<dbReference type="OrthoDB" id="3254893at2"/>
<dbReference type="InterPro" id="IPR039422">
    <property type="entry name" value="MarR/SlyA-like"/>
</dbReference>
<accession>A0A1I5XTX7</accession>
<dbReference type="EMBL" id="FOXD01000031">
    <property type="protein sequence ID" value="SFQ35431.1"/>
    <property type="molecule type" value="Genomic_DNA"/>
</dbReference>
<evidence type="ECO:0000313" key="4">
    <source>
        <dbReference type="Proteomes" id="UP000198892"/>
    </source>
</evidence>
<dbReference type="InterPro" id="IPR036388">
    <property type="entry name" value="WH-like_DNA-bd_sf"/>
</dbReference>
<dbReference type="SUPFAM" id="SSF46785">
    <property type="entry name" value="Winged helix' DNA-binding domain"/>
    <property type="match status" value="1"/>
</dbReference>
<gene>
    <name evidence="3" type="ORF">SAMN05518683_13119</name>
</gene>
<dbReference type="STRING" id="1884432.SAMN05518683_13119"/>
<protein>
    <submittedName>
        <fullName evidence="3">DNA-binding transcriptional regulator, MarR family</fullName>
    </submittedName>
</protein>
<dbReference type="Proteomes" id="UP000198892">
    <property type="component" value="Unassembled WGS sequence"/>
</dbReference>
<keyword evidence="4" id="KW-1185">Reference proteome</keyword>
<dbReference type="PANTHER" id="PTHR33164">
    <property type="entry name" value="TRANSCRIPTIONAL REGULATOR, MARR FAMILY"/>
    <property type="match status" value="1"/>
</dbReference>
<name>A0A1I5XTX7_9BACI</name>
<dbReference type="PRINTS" id="PR00598">
    <property type="entry name" value="HTHMARR"/>
</dbReference>
<keyword evidence="1 3" id="KW-0238">DNA-binding</keyword>
<evidence type="ECO:0000259" key="2">
    <source>
        <dbReference type="PROSITE" id="PS50995"/>
    </source>
</evidence>
<dbReference type="InterPro" id="IPR000835">
    <property type="entry name" value="HTH_MarR-typ"/>
</dbReference>
<dbReference type="Pfam" id="PF01047">
    <property type="entry name" value="MarR"/>
    <property type="match status" value="1"/>
</dbReference>
<dbReference type="PANTHER" id="PTHR33164:SF89">
    <property type="entry name" value="MARR FAMILY REGULATORY PROTEIN"/>
    <property type="match status" value="1"/>
</dbReference>
<dbReference type="AlphaFoldDB" id="A0A1I5XTX7"/>
<dbReference type="InterPro" id="IPR036390">
    <property type="entry name" value="WH_DNA-bd_sf"/>
</dbReference>
<dbReference type="GO" id="GO:0003677">
    <property type="term" value="F:DNA binding"/>
    <property type="evidence" value="ECO:0007669"/>
    <property type="project" value="UniProtKB-KW"/>
</dbReference>
<dbReference type="Gene3D" id="1.10.10.10">
    <property type="entry name" value="Winged helix-like DNA-binding domain superfamily/Winged helix DNA-binding domain"/>
    <property type="match status" value="1"/>
</dbReference>
<reference evidence="4" key="1">
    <citation type="submission" date="2016-10" db="EMBL/GenBank/DDBJ databases">
        <authorList>
            <person name="Varghese N."/>
            <person name="Submissions S."/>
        </authorList>
    </citation>
    <scope>NUCLEOTIDE SEQUENCE [LARGE SCALE GENOMIC DNA]</scope>
    <source>
        <strain evidence="4">S7</strain>
    </source>
</reference>
<evidence type="ECO:0000256" key="1">
    <source>
        <dbReference type="ARBA" id="ARBA00023125"/>
    </source>
</evidence>
<evidence type="ECO:0000313" key="3">
    <source>
        <dbReference type="EMBL" id="SFQ35431.1"/>
    </source>
</evidence>